<reference evidence="2" key="1">
    <citation type="journal article" date="2014" name="Front. Microbiol.">
        <title>High frequency of phylogenetically diverse reductive dehalogenase-homologous genes in deep subseafloor sedimentary metagenomes.</title>
        <authorList>
            <person name="Kawai M."/>
            <person name="Futagami T."/>
            <person name="Toyoda A."/>
            <person name="Takaki Y."/>
            <person name="Nishi S."/>
            <person name="Hori S."/>
            <person name="Arai W."/>
            <person name="Tsubouchi T."/>
            <person name="Morono Y."/>
            <person name="Uchiyama I."/>
            <person name="Ito T."/>
            <person name="Fujiyama A."/>
            <person name="Inagaki F."/>
            <person name="Takami H."/>
        </authorList>
    </citation>
    <scope>NUCLEOTIDE SEQUENCE</scope>
    <source>
        <strain evidence="2">Expedition CK06-06</strain>
    </source>
</reference>
<dbReference type="Gene3D" id="3.30.450.20">
    <property type="entry name" value="PAS domain"/>
    <property type="match status" value="1"/>
</dbReference>
<comment type="caution">
    <text evidence="2">The sequence shown here is derived from an EMBL/GenBank/DDBJ whole genome shotgun (WGS) entry which is preliminary data.</text>
</comment>
<dbReference type="CDD" id="cd00130">
    <property type="entry name" value="PAS"/>
    <property type="match status" value="1"/>
</dbReference>
<dbReference type="AlphaFoldDB" id="X0VNZ5"/>
<dbReference type="EMBL" id="BARS01024912">
    <property type="protein sequence ID" value="GAG12882.1"/>
    <property type="molecule type" value="Genomic_DNA"/>
</dbReference>
<feature type="non-terminal residue" evidence="2">
    <location>
        <position position="171"/>
    </location>
</feature>
<accession>X0VNZ5</accession>
<evidence type="ECO:0000259" key="1">
    <source>
        <dbReference type="PROSITE" id="PS50112"/>
    </source>
</evidence>
<proteinExistence type="predicted"/>
<dbReference type="InterPro" id="IPR035965">
    <property type="entry name" value="PAS-like_dom_sf"/>
</dbReference>
<dbReference type="SMART" id="SM00091">
    <property type="entry name" value="PAS"/>
    <property type="match status" value="1"/>
</dbReference>
<feature type="domain" description="PAS" evidence="1">
    <location>
        <begin position="3"/>
        <end position="58"/>
    </location>
</feature>
<dbReference type="InterPro" id="IPR013656">
    <property type="entry name" value="PAS_4"/>
</dbReference>
<evidence type="ECO:0000313" key="2">
    <source>
        <dbReference type="EMBL" id="GAG12882.1"/>
    </source>
</evidence>
<dbReference type="Pfam" id="PF08448">
    <property type="entry name" value="PAS_4"/>
    <property type="match status" value="1"/>
</dbReference>
<protein>
    <recommendedName>
        <fullName evidence="1">PAS domain-containing protein</fullName>
    </recommendedName>
</protein>
<dbReference type="InterPro" id="IPR000014">
    <property type="entry name" value="PAS"/>
</dbReference>
<gene>
    <name evidence="2" type="ORF">S01H1_39473</name>
</gene>
<dbReference type="SUPFAM" id="SSF55785">
    <property type="entry name" value="PYP-like sensor domain (PAS domain)"/>
    <property type="match status" value="1"/>
</dbReference>
<sequence>MGHEGKIPRIFNSISLPVLLIDRDFVVVAANSAAIPHLSRSQADIIGESCYKVTHGSDEPCWHSKETACPVKEAFETGRRARVIHKHRIKGRIIVEEIVATPFVEDTPQIDYVIEEYRDVTELLDLRDGILPVCLSCKKIRDRGGSWHPIEKYIGGHTGADFSHSLCPDCF</sequence>
<dbReference type="PROSITE" id="PS50112">
    <property type="entry name" value="PAS"/>
    <property type="match status" value="1"/>
</dbReference>
<name>X0VNZ5_9ZZZZ</name>
<organism evidence="2">
    <name type="scientific">marine sediment metagenome</name>
    <dbReference type="NCBI Taxonomy" id="412755"/>
    <lineage>
        <taxon>unclassified sequences</taxon>
        <taxon>metagenomes</taxon>
        <taxon>ecological metagenomes</taxon>
    </lineage>
</organism>